<protein>
    <recommendedName>
        <fullName evidence="2">Selenocysteine-specific elongation factor 3rd domain-containing protein</fullName>
    </recommendedName>
</protein>
<feature type="domain" description="Selenocysteine-specific elongation factor 3rd" evidence="2">
    <location>
        <begin position="80"/>
        <end position="106"/>
    </location>
</feature>
<reference evidence="3 4" key="1">
    <citation type="submission" date="2020-04" db="EMBL/GenBank/DDBJ databases">
        <title>Perkinsus olseni comparative genomics.</title>
        <authorList>
            <person name="Bogema D.R."/>
        </authorList>
    </citation>
    <scope>NUCLEOTIDE SEQUENCE [LARGE SCALE GENOMIC DNA]</scope>
    <source>
        <strain evidence="3 4">ATCC PRA-207</strain>
    </source>
</reference>
<dbReference type="InterPro" id="IPR049393">
    <property type="entry name" value="eEFSec_III"/>
</dbReference>
<evidence type="ECO:0000256" key="1">
    <source>
        <dbReference type="SAM" id="MobiDB-lite"/>
    </source>
</evidence>
<organism evidence="3 4">
    <name type="scientific">Perkinsus olseni</name>
    <name type="common">Perkinsus atlanticus</name>
    <dbReference type="NCBI Taxonomy" id="32597"/>
    <lineage>
        <taxon>Eukaryota</taxon>
        <taxon>Sar</taxon>
        <taxon>Alveolata</taxon>
        <taxon>Perkinsozoa</taxon>
        <taxon>Perkinsea</taxon>
        <taxon>Perkinsida</taxon>
        <taxon>Perkinsidae</taxon>
        <taxon>Perkinsus</taxon>
    </lineage>
</organism>
<dbReference type="AlphaFoldDB" id="A0A7J6U0I7"/>
<keyword evidence="4" id="KW-1185">Reference proteome</keyword>
<gene>
    <name evidence="3" type="ORF">FOZ63_019012</name>
</gene>
<feature type="compositionally biased region" description="Gly residues" evidence="1">
    <location>
        <begin position="41"/>
        <end position="50"/>
    </location>
</feature>
<evidence type="ECO:0000313" key="3">
    <source>
        <dbReference type="EMBL" id="KAF4750978.1"/>
    </source>
</evidence>
<name>A0A7J6U0I7_PEROL</name>
<dbReference type="Pfam" id="PF21208">
    <property type="entry name" value="euk_SelB_III"/>
    <property type="match status" value="1"/>
</dbReference>
<feature type="non-terminal residue" evidence="3">
    <location>
        <position position="1"/>
    </location>
</feature>
<evidence type="ECO:0000313" key="4">
    <source>
        <dbReference type="Proteomes" id="UP000553632"/>
    </source>
</evidence>
<comment type="caution">
    <text evidence="3">The sequence shown here is derived from an EMBL/GenBank/DDBJ whole genome shotgun (WGS) entry which is preliminary data.</text>
</comment>
<dbReference type="EMBL" id="JABANO010006920">
    <property type="protein sequence ID" value="KAF4750978.1"/>
    <property type="molecule type" value="Genomic_DNA"/>
</dbReference>
<feature type="region of interest" description="Disordered" evidence="1">
    <location>
        <begin position="30"/>
        <end position="65"/>
    </location>
</feature>
<dbReference type="Proteomes" id="UP000553632">
    <property type="component" value="Unassembled WGS sequence"/>
</dbReference>
<proteinExistence type="predicted"/>
<sequence length="106" mass="11247">MFKKNVKTASEGARCALCIPGINANTLERGIIMSTPPPPSAGGGGGGGGAYDNNNDDYDDKMGDNDNTTRYRAVTGLLAAVDKIRYFKDPIRSKSRIHITCGHSTV</sequence>
<accession>A0A7J6U0I7</accession>
<evidence type="ECO:0000259" key="2">
    <source>
        <dbReference type="Pfam" id="PF21208"/>
    </source>
</evidence>